<comment type="caution">
    <text evidence="7">The sequence shown here is derived from an EMBL/GenBank/DDBJ whole genome shotgun (WGS) entry which is preliminary data.</text>
</comment>
<evidence type="ECO:0000256" key="6">
    <source>
        <dbReference type="SAM" id="Phobius"/>
    </source>
</evidence>
<feature type="transmembrane region" description="Helical" evidence="6">
    <location>
        <begin position="198"/>
        <end position="218"/>
    </location>
</feature>
<feature type="transmembrane region" description="Helical" evidence="6">
    <location>
        <begin position="33"/>
        <end position="53"/>
    </location>
</feature>
<dbReference type="EMBL" id="JBAKIA010000013">
    <property type="protein sequence ID" value="MEJ8475877.1"/>
    <property type="molecule type" value="Genomic_DNA"/>
</dbReference>
<dbReference type="Proteomes" id="UP001385499">
    <property type="component" value="Unassembled WGS sequence"/>
</dbReference>
<evidence type="ECO:0000256" key="4">
    <source>
        <dbReference type="ARBA" id="ARBA00022989"/>
    </source>
</evidence>
<evidence type="ECO:0000256" key="3">
    <source>
        <dbReference type="ARBA" id="ARBA00022692"/>
    </source>
</evidence>
<reference evidence="7 8" key="1">
    <citation type="submission" date="2024-02" db="EMBL/GenBank/DDBJ databases">
        <title>Roseibium algae sp. nov., isolated from marine alga (Grateloupia sp.), showing potential in myo-inositol conversion.</title>
        <authorList>
            <person name="Wang Y."/>
        </authorList>
    </citation>
    <scope>NUCLEOTIDE SEQUENCE [LARGE SCALE GENOMIC DNA]</scope>
    <source>
        <strain evidence="7 8">H3510</strain>
    </source>
</reference>
<feature type="transmembrane region" description="Helical" evidence="6">
    <location>
        <begin position="239"/>
        <end position="268"/>
    </location>
</feature>
<feature type="transmembrane region" description="Helical" evidence="6">
    <location>
        <begin position="59"/>
        <end position="80"/>
    </location>
</feature>
<feature type="transmembrane region" description="Helical" evidence="6">
    <location>
        <begin position="175"/>
        <end position="192"/>
    </location>
</feature>
<feature type="transmembrane region" description="Helical" evidence="6">
    <location>
        <begin position="136"/>
        <end position="154"/>
    </location>
</feature>
<feature type="transmembrane region" description="Helical" evidence="6">
    <location>
        <begin position="346"/>
        <end position="367"/>
    </location>
</feature>
<keyword evidence="3 6" id="KW-0812">Transmembrane</keyword>
<keyword evidence="5 6" id="KW-0472">Membrane</keyword>
<feature type="transmembrane region" description="Helical" evidence="6">
    <location>
        <begin position="109"/>
        <end position="130"/>
    </location>
</feature>
<keyword evidence="4 6" id="KW-1133">Transmembrane helix</keyword>
<evidence type="ECO:0000313" key="8">
    <source>
        <dbReference type="Proteomes" id="UP001385499"/>
    </source>
</evidence>
<feature type="transmembrane region" description="Helical" evidence="6">
    <location>
        <begin position="321"/>
        <end position="340"/>
    </location>
</feature>
<dbReference type="PANTHER" id="PTHR30250">
    <property type="entry name" value="PST FAMILY PREDICTED COLANIC ACID TRANSPORTER"/>
    <property type="match status" value="1"/>
</dbReference>
<feature type="transmembrane region" description="Helical" evidence="6">
    <location>
        <begin position="412"/>
        <end position="433"/>
    </location>
</feature>
<name>A0ABU8TP15_9HYPH</name>
<evidence type="ECO:0000256" key="1">
    <source>
        <dbReference type="ARBA" id="ARBA00004651"/>
    </source>
</evidence>
<dbReference type="InterPro" id="IPR002797">
    <property type="entry name" value="Polysacc_synth"/>
</dbReference>
<feature type="transmembrane region" description="Helical" evidence="6">
    <location>
        <begin position="388"/>
        <end position="406"/>
    </location>
</feature>
<evidence type="ECO:0000313" key="7">
    <source>
        <dbReference type="EMBL" id="MEJ8475877.1"/>
    </source>
</evidence>
<keyword evidence="8" id="KW-1185">Reference proteome</keyword>
<dbReference type="InterPro" id="IPR050833">
    <property type="entry name" value="Poly_Biosynth_Transport"/>
</dbReference>
<accession>A0ABU8TP15</accession>
<organism evidence="7 8">
    <name type="scientific">Roseibium algae</name>
    <dbReference type="NCBI Taxonomy" id="3123038"/>
    <lineage>
        <taxon>Bacteria</taxon>
        <taxon>Pseudomonadati</taxon>
        <taxon>Pseudomonadota</taxon>
        <taxon>Alphaproteobacteria</taxon>
        <taxon>Hyphomicrobiales</taxon>
        <taxon>Stappiaceae</taxon>
        <taxon>Roseibium</taxon>
    </lineage>
</organism>
<dbReference type="PANTHER" id="PTHR30250:SF11">
    <property type="entry name" value="O-ANTIGEN TRANSPORTER-RELATED"/>
    <property type="match status" value="1"/>
</dbReference>
<sequence length="455" mass="49138">MQRYDAWHPLAALLDRALILISGGASRMALSTFAIRVLGAGLAYLSQILLARWMGAHEYGIYSVAWTVIIVLGVFACIGFSSSPNRFIPQYDKTGDLPRLRGFLLTSRLSALVAATVLAGFGMLGVWLLRQTIEPFYVWPLIIILTALPLFALGGVQDGIARSYDWPSLAMLPTYIWRPLVIIGLVLGLILSGEPATAMTAAAAAVIATWLVAIYQVIALKRRLANKVQPGPRKIELSGWLAISLPMLMVEGFLQLITSADVIMVSFWHSPEEVAVYFAASKTLALVHFVYFAVRAASAHRFSGFVHSNDQTGLENYVRQATIWTFWPSLTAGIGLLLVAPLLLSLFGAGFGAGYPLIAVLLVGVLARSSVGPIDALLTMSGHQKSCALIYSATFAANVLLNLLLIPKFGLMGAAIATSASIIFEATCLSITAHRKLQIRTFILFSKADNKGSTR</sequence>
<gene>
    <name evidence="7" type="ORF">V6575_17425</name>
</gene>
<comment type="subcellular location">
    <subcellularLocation>
        <location evidence="1">Cell membrane</location>
        <topology evidence="1">Multi-pass membrane protein</topology>
    </subcellularLocation>
</comment>
<protein>
    <submittedName>
        <fullName evidence="7">Lipopolysaccharide biosynthesis protein</fullName>
    </submittedName>
</protein>
<keyword evidence="2" id="KW-1003">Cell membrane</keyword>
<dbReference type="Pfam" id="PF01943">
    <property type="entry name" value="Polysacc_synt"/>
    <property type="match status" value="1"/>
</dbReference>
<feature type="transmembrane region" description="Helical" evidence="6">
    <location>
        <begin position="274"/>
        <end position="294"/>
    </location>
</feature>
<evidence type="ECO:0000256" key="5">
    <source>
        <dbReference type="ARBA" id="ARBA00023136"/>
    </source>
</evidence>
<evidence type="ECO:0000256" key="2">
    <source>
        <dbReference type="ARBA" id="ARBA00022475"/>
    </source>
</evidence>
<proteinExistence type="predicted"/>